<gene>
    <name evidence="1" type="ORF">RRG08_061541</name>
</gene>
<organism evidence="1 2">
    <name type="scientific">Elysia crispata</name>
    <name type="common">lettuce slug</name>
    <dbReference type="NCBI Taxonomy" id="231223"/>
    <lineage>
        <taxon>Eukaryota</taxon>
        <taxon>Metazoa</taxon>
        <taxon>Spiralia</taxon>
        <taxon>Lophotrochozoa</taxon>
        <taxon>Mollusca</taxon>
        <taxon>Gastropoda</taxon>
        <taxon>Heterobranchia</taxon>
        <taxon>Euthyneura</taxon>
        <taxon>Panpulmonata</taxon>
        <taxon>Sacoglossa</taxon>
        <taxon>Placobranchoidea</taxon>
        <taxon>Plakobranchidae</taxon>
        <taxon>Elysia</taxon>
    </lineage>
</organism>
<protein>
    <submittedName>
        <fullName evidence="1">Uncharacterized protein</fullName>
    </submittedName>
</protein>
<comment type="caution">
    <text evidence="1">The sequence shown here is derived from an EMBL/GenBank/DDBJ whole genome shotgun (WGS) entry which is preliminary data.</text>
</comment>
<evidence type="ECO:0000313" key="2">
    <source>
        <dbReference type="Proteomes" id="UP001283361"/>
    </source>
</evidence>
<sequence length="271" mass="30313">MLMMFRRLGMVWQSVIHSQLAQARDWAWCGGLWFTPSELRRVRPNSSDTAILCLVFDDVQEIGHGVAVCDSLPASSGESGQTLLRRVRPNSGDTAILCLVFDDVQETGHDVAVCDSLPASSGESGQTPVTPRYCVEFLMMFRRLGMMWQSVIHSQLARSGESGQTLVIPRYCVEFLMMFRTLGMVWRSVVYSQLDQTSQAKLWTLGMVWQSVIHSQRAQASQAKLWNRVYDQEAPSVDPECMMPPLLSSLGQGPRNLTRNLSINHGARASD</sequence>
<reference evidence="1" key="1">
    <citation type="journal article" date="2023" name="G3 (Bethesda)">
        <title>A reference genome for the long-term kleptoplast-retaining sea slug Elysia crispata morphotype clarki.</title>
        <authorList>
            <person name="Eastman K.E."/>
            <person name="Pendleton A.L."/>
            <person name="Shaikh M.A."/>
            <person name="Suttiyut T."/>
            <person name="Ogas R."/>
            <person name="Tomko P."/>
            <person name="Gavelis G."/>
            <person name="Widhalm J.R."/>
            <person name="Wisecaver J.H."/>
        </authorList>
    </citation>
    <scope>NUCLEOTIDE SEQUENCE</scope>
    <source>
        <strain evidence="1">ECLA1</strain>
    </source>
</reference>
<dbReference type="AlphaFoldDB" id="A0AAE1APE0"/>
<keyword evidence="2" id="KW-1185">Reference proteome</keyword>
<dbReference type="Proteomes" id="UP001283361">
    <property type="component" value="Unassembled WGS sequence"/>
</dbReference>
<accession>A0AAE1APE0</accession>
<evidence type="ECO:0000313" key="1">
    <source>
        <dbReference type="EMBL" id="KAK3791529.1"/>
    </source>
</evidence>
<dbReference type="EMBL" id="JAWDGP010001469">
    <property type="protein sequence ID" value="KAK3791529.1"/>
    <property type="molecule type" value="Genomic_DNA"/>
</dbReference>
<proteinExistence type="predicted"/>
<name>A0AAE1APE0_9GAST</name>